<keyword evidence="4" id="KW-1185">Reference proteome</keyword>
<evidence type="ECO:0000259" key="2">
    <source>
        <dbReference type="Pfam" id="PF00296"/>
    </source>
</evidence>
<gene>
    <name evidence="3" type="ORF">RM779_30895</name>
</gene>
<reference evidence="4" key="1">
    <citation type="submission" date="2023-07" db="EMBL/GenBank/DDBJ databases">
        <title>30 novel species of actinomycetes from the DSMZ collection.</title>
        <authorList>
            <person name="Nouioui I."/>
        </authorList>
    </citation>
    <scope>NUCLEOTIDE SEQUENCE [LARGE SCALE GENOMIC DNA]</scope>
    <source>
        <strain evidence="4">DSM 41886</strain>
    </source>
</reference>
<dbReference type="RefSeq" id="WP_311621163.1">
    <property type="nucleotide sequence ID" value="NZ_JAVREV010000024.1"/>
</dbReference>
<proteinExistence type="predicted"/>
<dbReference type="SUPFAM" id="SSF51679">
    <property type="entry name" value="Bacterial luciferase-like"/>
    <property type="match status" value="1"/>
</dbReference>
<sequence length="297" mass="30381">MFDRDQRPEDLAHFAAAVEEQGADDLWVVEDLTWAGAVASAALALAATSRLRVGIGIAPAPLRNPALLGMELATLARAFPGRLIAGIGHGVPEWMAQVGAAPASPLALLEETVTTVRTLLAGEEANVDGRAVHVDGVRLVHPPAEPPPVVTGVVRPRSLELSGRAADGTILAEGQGPRQIAAALPHITRGREAAAASRPHELIVFTHLCVPDDPDRTGPVLAAQAGWLGIPPAESFLAAGDPGTAAARVQELWQAGASTVVLRPIGPDPLAQTGATLAAVSRLPNGTWGGGHDGAAG</sequence>
<dbReference type="Proteomes" id="UP001183615">
    <property type="component" value="Unassembled WGS sequence"/>
</dbReference>
<accession>A0ABU2SDF1</accession>
<evidence type="ECO:0000313" key="3">
    <source>
        <dbReference type="EMBL" id="MDT0446968.1"/>
    </source>
</evidence>
<keyword evidence="1" id="KW-0560">Oxidoreductase</keyword>
<protein>
    <submittedName>
        <fullName evidence="3">LLM class flavin-dependent oxidoreductase</fullName>
    </submittedName>
</protein>
<dbReference type="InterPro" id="IPR011251">
    <property type="entry name" value="Luciferase-like_dom"/>
</dbReference>
<dbReference type="PANTHER" id="PTHR43244:SF1">
    <property type="entry name" value="5,10-METHYLENETETRAHYDROMETHANOPTERIN REDUCTASE"/>
    <property type="match status" value="1"/>
</dbReference>
<dbReference type="CDD" id="cd01097">
    <property type="entry name" value="Tetrahydromethanopterin_reductase"/>
    <property type="match status" value="1"/>
</dbReference>
<comment type="caution">
    <text evidence="3">The sequence shown here is derived from an EMBL/GenBank/DDBJ whole genome shotgun (WGS) entry which is preliminary data.</text>
</comment>
<name>A0ABU2SDF1_9ACTN</name>
<dbReference type="Gene3D" id="3.20.20.30">
    <property type="entry name" value="Luciferase-like domain"/>
    <property type="match status" value="1"/>
</dbReference>
<feature type="domain" description="Luciferase-like" evidence="2">
    <location>
        <begin position="7"/>
        <end position="265"/>
    </location>
</feature>
<evidence type="ECO:0000313" key="4">
    <source>
        <dbReference type="Proteomes" id="UP001183615"/>
    </source>
</evidence>
<dbReference type="EMBL" id="JAVREV010000024">
    <property type="protein sequence ID" value="MDT0446968.1"/>
    <property type="molecule type" value="Genomic_DNA"/>
</dbReference>
<dbReference type="PANTHER" id="PTHR43244">
    <property type="match status" value="1"/>
</dbReference>
<dbReference type="Pfam" id="PF00296">
    <property type="entry name" value="Bac_luciferase"/>
    <property type="match status" value="1"/>
</dbReference>
<dbReference type="InterPro" id="IPR036661">
    <property type="entry name" value="Luciferase-like_sf"/>
</dbReference>
<evidence type="ECO:0000256" key="1">
    <source>
        <dbReference type="ARBA" id="ARBA00023002"/>
    </source>
</evidence>
<dbReference type="InterPro" id="IPR050564">
    <property type="entry name" value="F420-G6PD/mer"/>
</dbReference>
<organism evidence="3 4">
    <name type="scientific">Streptomyces johnsoniae</name>
    <dbReference type="NCBI Taxonomy" id="3075532"/>
    <lineage>
        <taxon>Bacteria</taxon>
        <taxon>Bacillati</taxon>
        <taxon>Actinomycetota</taxon>
        <taxon>Actinomycetes</taxon>
        <taxon>Kitasatosporales</taxon>
        <taxon>Streptomycetaceae</taxon>
        <taxon>Streptomyces</taxon>
    </lineage>
</organism>